<accession>A0A532V189</accession>
<comment type="caution">
    <text evidence="10">The sequence shown here is derived from an EMBL/GenBank/DDBJ whole genome shotgun (WGS) entry which is preliminary data.</text>
</comment>
<dbReference type="EMBL" id="NJBN01000004">
    <property type="protein sequence ID" value="TKJ40727.1"/>
    <property type="molecule type" value="Genomic_DNA"/>
</dbReference>
<evidence type="ECO:0000256" key="1">
    <source>
        <dbReference type="ARBA" id="ARBA00004162"/>
    </source>
</evidence>
<dbReference type="PANTHER" id="PTHR30329:SF21">
    <property type="entry name" value="LIPOPROTEIN YIAD-RELATED"/>
    <property type="match status" value="1"/>
</dbReference>
<feature type="domain" description="OmpA-like" evidence="9">
    <location>
        <begin position="122"/>
        <end position="243"/>
    </location>
</feature>
<dbReference type="Pfam" id="PF00691">
    <property type="entry name" value="OmpA"/>
    <property type="match status" value="1"/>
</dbReference>
<dbReference type="Proteomes" id="UP000319619">
    <property type="component" value="Unassembled WGS sequence"/>
</dbReference>
<evidence type="ECO:0000313" key="11">
    <source>
        <dbReference type="Proteomes" id="UP000319619"/>
    </source>
</evidence>
<dbReference type="AlphaFoldDB" id="A0A532V189"/>
<evidence type="ECO:0000256" key="8">
    <source>
        <dbReference type="SAM" id="Phobius"/>
    </source>
</evidence>
<keyword evidence="3" id="KW-1003">Cell membrane</keyword>
<gene>
    <name evidence="10" type="ORF">CEE37_07120</name>
</gene>
<evidence type="ECO:0000259" key="9">
    <source>
        <dbReference type="PROSITE" id="PS51123"/>
    </source>
</evidence>
<dbReference type="InterPro" id="IPR050330">
    <property type="entry name" value="Bact_OuterMem_StrucFunc"/>
</dbReference>
<evidence type="ECO:0000256" key="4">
    <source>
        <dbReference type="ARBA" id="ARBA00022692"/>
    </source>
</evidence>
<dbReference type="Pfam" id="PF13677">
    <property type="entry name" value="MotB_plug"/>
    <property type="match status" value="1"/>
</dbReference>
<evidence type="ECO:0000256" key="2">
    <source>
        <dbReference type="ARBA" id="ARBA00008914"/>
    </source>
</evidence>
<sequence>MPKKKKKGGEEGGDERWLITYADLITLLLGLFVVLWSMGRADLEKYKEMRAAFKDVFGGGAAVQLQKLPGLPEVGRGGDGPYDNLDGGAYPDTSEAYLTAKLSEALEDMSEVAGEISVEIEERGVIIHLTESVLFDLGKAGLKPAAKKLLSGVAPVFIKSGRPIIIEGHTDNLPISTRDFPSNWQLSAARSANVVHYLTHQTAIPGDQISIAAFADKHPVESNETKEGRQKNRRVDVVFGKGNWKTASGGSMPEG</sequence>
<evidence type="ECO:0000256" key="6">
    <source>
        <dbReference type="ARBA" id="ARBA00023136"/>
    </source>
</evidence>
<dbReference type="PROSITE" id="PS51123">
    <property type="entry name" value="OMPA_2"/>
    <property type="match status" value="1"/>
</dbReference>
<evidence type="ECO:0000313" key="10">
    <source>
        <dbReference type="EMBL" id="TKJ40727.1"/>
    </source>
</evidence>
<dbReference type="Gene3D" id="3.30.1330.60">
    <property type="entry name" value="OmpA-like domain"/>
    <property type="match status" value="1"/>
</dbReference>
<keyword evidence="4 8" id="KW-0812">Transmembrane</keyword>
<proteinExistence type="inferred from homology"/>
<dbReference type="InterPro" id="IPR036737">
    <property type="entry name" value="OmpA-like_sf"/>
</dbReference>
<organism evidence="10 11">
    <name type="scientific">candidate division LCP-89 bacterium B3_LCP</name>
    <dbReference type="NCBI Taxonomy" id="2012998"/>
    <lineage>
        <taxon>Bacteria</taxon>
        <taxon>Pseudomonadati</taxon>
        <taxon>Bacteria division LCP-89</taxon>
    </lineage>
</organism>
<name>A0A532V189_UNCL8</name>
<evidence type="ECO:0000256" key="5">
    <source>
        <dbReference type="ARBA" id="ARBA00022989"/>
    </source>
</evidence>
<dbReference type="PANTHER" id="PTHR30329">
    <property type="entry name" value="STATOR ELEMENT OF FLAGELLAR MOTOR COMPLEX"/>
    <property type="match status" value="1"/>
</dbReference>
<comment type="subcellular location">
    <subcellularLocation>
        <location evidence="1">Cell membrane</location>
        <topology evidence="1">Single-pass membrane protein</topology>
    </subcellularLocation>
</comment>
<dbReference type="GO" id="GO:0005886">
    <property type="term" value="C:plasma membrane"/>
    <property type="evidence" value="ECO:0007669"/>
    <property type="project" value="UniProtKB-SubCell"/>
</dbReference>
<dbReference type="InterPro" id="IPR006665">
    <property type="entry name" value="OmpA-like"/>
</dbReference>
<protein>
    <submittedName>
        <fullName evidence="10">Chemotaxis protein MotB</fullName>
    </submittedName>
</protein>
<feature type="transmembrane region" description="Helical" evidence="8">
    <location>
        <begin position="21"/>
        <end position="39"/>
    </location>
</feature>
<evidence type="ECO:0000256" key="3">
    <source>
        <dbReference type="ARBA" id="ARBA00022475"/>
    </source>
</evidence>
<comment type="similarity">
    <text evidence="2">Belongs to the MotB family.</text>
</comment>
<evidence type="ECO:0000256" key="7">
    <source>
        <dbReference type="PROSITE-ProRule" id="PRU00473"/>
    </source>
</evidence>
<keyword evidence="6 7" id="KW-0472">Membrane</keyword>
<dbReference type="InterPro" id="IPR025713">
    <property type="entry name" value="MotB-like_N_dom"/>
</dbReference>
<dbReference type="SUPFAM" id="SSF103088">
    <property type="entry name" value="OmpA-like"/>
    <property type="match status" value="1"/>
</dbReference>
<reference evidence="10 11" key="1">
    <citation type="submission" date="2017-06" db="EMBL/GenBank/DDBJ databases">
        <title>Novel microbial phyla capable of carbon fixation and sulfur reduction in deep-sea sediments.</title>
        <authorList>
            <person name="Huang J."/>
            <person name="Baker B."/>
            <person name="Wang Y."/>
        </authorList>
    </citation>
    <scope>NUCLEOTIDE SEQUENCE [LARGE SCALE GENOMIC DNA]</scope>
    <source>
        <strain evidence="10">B3_LCP</strain>
    </source>
</reference>
<keyword evidence="5 8" id="KW-1133">Transmembrane helix</keyword>
<dbReference type="CDD" id="cd07185">
    <property type="entry name" value="OmpA_C-like"/>
    <property type="match status" value="1"/>
</dbReference>